<sequence>MFSRRALANARPLLRDRLRPPRSSPQAQTTTRSSSTEAKNKRVTRILNRLPPRLQKYTTALRSAPVSHIVAFLVLHEITAVVPLLALFALFHYTAIAPLDYVTDHWASHVRDGAAKAERYFTRKGWFGFGRDDRHKDHHDDDDDAGPTVGGQATGGIHNGGAAASASASTATLSGAWAAGTHAGETHVASKRWAKDGQAEAARETRDVLEQWRRDDARYKVVVEVALAWAITKALLPARVLVSVWGTPWFAAVMLRARNALRKRKR</sequence>
<dbReference type="GeneID" id="39581946"/>
<accession>A0A3N2PWW5</accession>
<dbReference type="AlphaFoldDB" id="A0A3N2PWW5"/>
<feature type="compositionally biased region" description="Gly residues" evidence="1">
    <location>
        <begin position="148"/>
        <end position="159"/>
    </location>
</feature>
<reference evidence="3 4" key="1">
    <citation type="journal article" date="2018" name="Mol. Ecol.">
        <title>The obligate alkalophilic soda-lake fungus Sodiomyces alkalinus has shifted to a protein diet.</title>
        <authorList>
            <person name="Grum-Grzhimaylo A.A."/>
            <person name="Falkoski D.L."/>
            <person name="van den Heuvel J."/>
            <person name="Valero-Jimenez C.A."/>
            <person name="Min B."/>
            <person name="Choi I.G."/>
            <person name="Lipzen A."/>
            <person name="Daum C.G."/>
            <person name="Aanen D.K."/>
            <person name="Tsang A."/>
            <person name="Henrissat B."/>
            <person name="Bilanenko E.N."/>
            <person name="de Vries R.P."/>
            <person name="van Kan J.A.L."/>
            <person name="Grigoriev I.V."/>
            <person name="Debets A.J.M."/>
        </authorList>
    </citation>
    <scope>NUCLEOTIDE SEQUENCE [LARGE SCALE GENOMIC DNA]</scope>
    <source>
        <strain evidence="3 4">F11</strain>
    </source>
</reference>
<feature type="region of interest" description="Disordered" evidence="1">
    <location>
        <begin position="136"/>
        <end position="162"/>
    </location>
</feature>
<organism evidence="3 4">
    <name type="scientific">Sodiomyces alkalinus (strain CBS 110278 / VKM F-3762 / F11)</name>
    <name type="common">Alkaliphilic filamentous fungus</name>
    <dbReference type="NCBI Taxonomy" id="1314773"/>
    <lineage>
        <taxon>Eukaryota</taxon>
        <taxon>Fungi</taxon>
        <taxon>Dikarya</taxon>
        <taxon>Ascomycota</taxon>
        <taxon>Pezizomycotina</taxon>
        <taxon>Sordariomycetes</taxon>
        <taxon>Hypocreomycetidae</taxon>
        <taxon>Glomerellales</taxon>
        <taxon>Plectosphaerellaceae</taxon>
        <taxon>Sodiomyces</taxon>
    </lineage>
</organism>
<dbReference type="GO" id="GO:0005739">
    <property type="term" value="C:mitochondrion"/>
    <property type="evidence" value="ECO:0007669"/>
    <property type="project" value="TreeGrafter"/>
</dbReference>
<gene>
    <name evidence="3" type="ORF">SODALDRAFT_350272</name>
</gene>
<dbReference type="PANTHER" id="PTHR28002">
    <property type="entry name" value="MIOREX COMPLEX COMPONENT 11"/>
    <property type="match status" value="1"/>
</dbReference>
<dbReference type="STRING" id="1314773.A0A3N2PWW5"/>
<dbReference type="InterPro" id="IPR018811">
    <property type="entry name" value="MRX11"/>
</dbReference>
<evidence type="ECO:0000256" key="2">
    <source>
        <dbReference type="SAM" id="Phobius"/>
    </source>
</evidence>
<feature type="transmembrane region" description="Helical" evidence="2">
    <location>
        <begin position="69"/>
        <end position="91"/>
    </location>
</feature>
<dbReference type="PANTHER" id="PTHR28002:SF1">
    <property type="entry name" value="MIOREX COMPLEX COMPONENT 11"/>
    <property type="match status" value="1"/>
</dbReference>
<keyword evidence="2" id="KW-1133">Transmembrane helix</keyword>
<evidence type="ECO:0000313" key="4">
    <source>
        <dbReference type="Proteomes" id="UP000272025"/>
    </source>
</evidence>
<keyword evidence="2" id="KW-0812">Transmembrane</keyword>
<feature type="compositionally biased region" description="Polar residues" evidence="1">
    <location>
        <begin position="26"/>
        <end position="37"/>
    </location>
</feature>
<evidence type="ECO:0000256" key="1">
    <source>
        <dbReference type="SAM" id="MobiDB-lite"/>
    </source>
</evidence>
<dbReference type="Pfam" id="PF10306">
    <property type="entry name" value="FLILHELTA"/>
    <property type="match status" value="1"/>
</dbReference>
<dbReference type="RefSeq" id="XP_028466817.1">
    <property type="nucleotide sequence ID" value="XM_028613468.1"/>
</dbReference>
<dbReference type="EMBL" id="ML119054">
    <property type="protein sequence ID" value="ROT39011.1"/>
    <property type="molecule type" value="Genomic_DNA"/>
</dbReference>
<dbReference type="OrthoDB" id="5580261at2759"/>
<proteinExistence type="predicted"/>
<keyword evidence="4" id="KW-1185">Reference proteome</keyword>
<dbReference type="Proteomes" id="UP000272025">
    <property type="component" value="Unassembled WGS sequence"/>
</dbReference>
<evidence type="ECO:0000313" key="3">
    <source>
        <dbReference type="EMBL" id="ROT39011.1"/>
    </source>
</evidence>
<keyword evidence="2" id="KW-0472">Membrane</keyword>
<feature type="region of interest" description="Disordered" evidence="1">
    <location>
        <begin position="13"/>
        <end position="40"/>
    </location>
</feature>
<name>A0A3N2PWW5_SODAK</name>
<feature type="transmembrane region" description="Helical" evidence="2">
    <location>
        <begin position="236"/>
        <end position="257"/>
    </location>
</feature>
<protein>
    <submittedName>
        <fullName evidence="3">Uncharacterized protein</fullName>
    </submittedName>
</protein>